<gene>
    <name evidence="3" type="ordered locus">MTR_2g039760</name>
    <name evidence="4" type="ORF">MtrunA17_Chr2g0299551</name>
</gene>
<evidence type="ECO:0000313" key="5">
    <source>
        <dbReference type="EnsemblPlants" id="AES65464"/>
    </source>
</evidence>
<dbReference type="Proteomes" id="UP000265566">
    <property type="component" value="Chromosome 2"/>
</dbReference>
<dbReference type="EMBL" id="CM001218">
    <property type="protein sequence ID" value="AES65464.1"/>
    <property type="molecule type" value="Genomic_DNA"/>
</dbReference>
<reference evidence="3 6" key="2">
    <citation type="journal article" date="2014" name="BMC Genomics">
        <title>An improved genome release (version Mt4.0) for the model legume Medicago truncatula.</title>
        <authorList>
            <person name="Tang H."/>
            <person name="Krishnakumar V."/>
            <person name="Bidwell S."/>
            <person name="Rosen B."/>
            <person name="Chan A."/>
            <person name="Zhou S."/>
            <person name="Gentzbittel L."/>
            <person name="Childs K.L."/>
            <person name="Yandell M."/>
            <person name="Gundlach H."/>
            <person name="Mayer K.F."/>
            <person name="Schwartz D.C."/>
            <person name="Town C.D."/>
        </authorList>
    </citation>
    <scope>GENOME REANNOTATION</scope>
    <source>
        <strain evidence="5 6">cv. Jemalong A17</strain>
    </source>
</reference>
<protein>
    <submittedName>
        <fullName evidence="3">Transmembrane protein, putative</fullName>
    </submittedName>
</protein>
<keyword evidence="1" id="KW-0175">Coiled coil</keyword>
<feature type="coiled-coil region" evidence="1">
    <location>
        <begin position="25"/>
        <end position="52"/>
    </location>
</feature>
<dbReference type="Gramene" id="rna9359">
    <property type="protein sequence ID" value="RHN73536.1"/>
    <property type="gene ID" value="gene9359"/>
</dbReference>
<keyword evidence="2 3" id="KW-0812">Transmembrane</keyword>
<feature type="transmembrane region" description="Helical" evidence="2">
    <location>
        <begin position="51"/>
        <end position="70"/>
    </location>
</feature>
<dbReference type="EnsemblPlants" id="AES65464">
    <property type="protein sequence ID" value="AES65464"/>
    <property type="gene ID" value="MTR_2g039760"/>
</dbReference>
<evidence type="ECO:0000313" key="3">
    <source>
        <dbReference type="EMBL" id="AES65464.1"/>
    </source>
</evidence>
<reference evidence="3 6" key="1">
    <citation type="journal article" date="2011" name="Nature">
        <title>The Medicago genome provides insight into the evolution of rhizobial symbioses.</title>
        <authorList>
            <person name="Young N.D."/>
            <person name="Debelle F."/>
            <person name="Oldroyd G.E."/>
            <person name="Geurts R."/>
            <person name="Cannon S.B."/>
            <person name="Udvardi M.K."/>
            <person name="Benedito V.A."/>
            <person name="Mayer K.F."/>
            <person name="Gouzy J."/>
            <person name="Schoof H."/>
            <person name="Van de Peer Y."/>
            <person name="Proost S."/>
            <person name="Cook D.R."/>
            <person name="Meyers B.C."/>
            <person name="Spannagl M."/>
            <person name="Cheung F."/>
            <person name="De Mita S."/>
            <person name="Krishnakumar V."/>
            <person name="Gundlach H."/>
            <person name="Zhou S."/>
            <person name="Mudge J."/>
            <person name="Bharti A.K."/>
            <person name="Murray J.D."/>
            <person name="Naoumkina M.A."/>
            <person name="Rosen B."/>
            <person name="Silverstein K.A."/>
            <person name="Tang H."/>
            <person name="Rombauts S."/>
            <person name="Zhao P.X."/>
            <person name="Zhou P."/>
            <person name="Barbe V."/>
            <person name="Bardou P."/>
            <person name="Bechner M."/>
            <person name="Bellec A."/>
            <person name="Berger A."/>
            <person name="Berges H."/>
            <person name="Bidwell S."/>
            <person name="Bisseling T."/>
            <person name="Choisne N."/>
            <person name="Couloux A."/>
            <person name="Denny R."/>
            <person name="Deshpande S."/>
            <person name="Dai X."/>
            <person name="Doyle J.J."/>
            <person name="Dudez A.M."/>
            <person name="Farmer A.D."/>
            <person name="Fouteau S."/>
            <person name="Franken C."/>
            <person name="Gibelin C."/>
            <person name="Gish J."/>
            <person name="Goldstein S."/>
            <person name="Gonzalez A.J."/>
            <person name="Green P.J."/>
            <person name="Hallab A."/>
            <person name="Hartog M."/>
            <person name="Hua A."/>
            <person name="Humphray S.J."/>
            <person name="Jeong D.H."/>
            <person name="Jing Y."/>
            <person name="Jocker A."/>
            <person name="Kenton S.M."/>
            <person name="Kim D.J."/>
            <person name="Klee K."/>
            <person name="Lai H."/>
            <person name="Lang C."/>
            <person name="Lin S."/>
            <person name="Macmil S.L."/>
            <person name="Magdelenat G."/>
            <person name="Matthews L."/>
            <person name="McCorrison J."/>
            <person name="Monaghan E.L."/>
            <person name="Mun J.H."/>
            <person name="Najar F.Z."/>
            <person name="Nicholson C."/>
            <person name="Noirot C."/>
            <person name="O'Bleness M."/>
            <person name="Paule C.R."/>
            <person name="Poulain J."/>
            <person name="Prion F."/>
            <person name="Qin B."/>
            <person name="Qu C."/>
            <person name="Retzel E.F."/>
            <person name="Riddle C."/>
            <person name="Sallet E."/>
            <person name="Samain S."/>
            <person name="Samson N."/>
            <person name="Sanders I."/>
            <person name="Saurat O."/>
            <person name="Scarpelli C."/>
            <person name="Schiex T."/>
            <person name="Segurens B."/>
            <person name="Severin A.J."/>
            <person name="Sherrier D.J."/>
            <person name="Shi R."/>
            <person name="Sims S."/>
            <person name="Singer S.R."/>
            <person name="Sinharoy S."/>
            <person name="Sterck L."/>
            <person name="Viollet A."/>
            <person name="Wang B.B."/>
            <person name="Wang K."/>
            <person name="Wang M."/>
            <person name="Wang X."/>
            <person name="Warfsmann J."/>
            <person name="Weissenbach J."/>
            <person name="White D.D."/>
            <person name="White J.D."/>
            <person name="Wiley G.B."/>
            <person name="Wincker P."/>
            <person name="Xing Y."/>
            <person name="Yang L."/>
            <person name="Yao Z."/>
            <person name="Ying F."/>
            <person name="Zhai J."/>
            <person name="Zhou L."/>
            <person name="Zuber A."/>
            <person name="Denarie J."/>
            <person name="Dixon R.A."/>
            <person name="May G.D."/>
            <person name="Schwartz D.C."/>
            <person name="Rogers J."/>
            <person name="Quetier F."/>
            <person name="Town C.D."/>
            <person name="Roe B.A."/>
        </authorList>
    </citation>
    <scope>NUCLEOTIDE SEQUENCE [LARGE SCALE GENOMIC DNA]</scope>
    <source>
        <strain evidence="3">A17</strain>
        <strain evidence="5 6">cv. Jemalong A17</strain>
    </source>
</reference>
<evidence type="ECO:0000313" key="6">
    <source>
        <dbReference type="Proteomes" id="UP000002051"/>
    </source>
</evidence>
<organism evidence="3 6">
    <name type="scientific">Medicago truncatula</name>
    <name type="common">Barrel medic</name>
    <name type="synonym">Medicago tribuloides</name>
    <dbReference type="NCBI Taxonomy" id="3880"/>
    <lineage>
        <taxon>Eukaryota</taxon>
        <taxon>Viridiplantae</taxon>
        <taxon>Streptophyta</taxon>
        <taxon>Embryophyta</taxon>
        <taxon>Tracheophyta</taxon>
        <taxon>Spermatophyta</taxon>
        <taxon>Magnoliopsida</taxon>
        <taxon>eudicotyledons</taxon>
        <taxon>Gunneridae</taxon>
        <taxon>Pentapetalae</taxon>
        <taxon>rosids</taxon>
        <taxon>fabids</taxon>
        <taxon>Fabales</taxon>
        <taxon>Fabaceae</taxon>
        <taxon>Papilionoideae</taxon>
        <taxon>50 kb inversion clade</taxon>
        <taxon>NPAAA clade</taxon>
        <taxon>Hologalegina</taxon>
        <taxon>IRL clade</taxon>
        <taxon>Trifolieae</taxon>
        <taxon>Medicago</taxon>
    </lineage>
</organism>
<reference evidence="4" key="4">
    <citation type="journal article" date="2018" name="Nat. Plants">
        <title>Whole-genome landscape of Medicago truncatula symbiotic genes.</title>
        <authorList>
            <person name="Pecrix Y."/>
            <person name="Gamas P."/>
            <person name="Carrere S."/>
        </authorList>
    </citation>
    <scope>NUCLEOTIDE SEQUENCE</scope>
    <source>
        <tissue evidence="4">Leaves</tissue>
    </source>
</reference>
<dbReference type="EMBL" id="PSQE01000002">
    <property type="protein sequence ID" value="RHN73536.1"/>
    <property type="molecule type" value="Genomic_DNA"/>
</dbReference>
<dbReference type="AlphaFoldDB" id="G7IIM1"/>
<evidence type="ECO:0000256" key="2">
    <source>
        <dbReference type="SAM" id="Phobius"/>
    </source>
</evidence>
<keyword evidence="2" id="KW-1133">Transmembrane helix</keyword>
<evidence type="ECO:0000313" key="4">
    <source>
        <dbReference type="EMBL" id="RHN73536.1"/>
    </source>
</evidence>
<dbReference type="HOGENOM" id="CLU_2708503_0_0_1"/>
<accession>G7IIM1</accession>
<reference evidence="5" key="3">
    <citation type="submission" date="2015-04" db="UniProtKB">
        <authorList>
            <consortium name="EnsemblPlants"/>
        </authorList>
    </citation>
    <scope>IDENTIFICATION</scope>
    <source>
        <strain evidence="5">cv. Jemalong A17</strain>
    </source>
</reference>
<name>G7IIM1_MEDTR</name>
<sequence length="73" mass="8383">MAAWSSDGPEGPFVQNVSVGTDICRRSLEVDFIKMNNQLKELKAKLRRLKFLNLLLMIGILLSLIPLLFYKFK</sequence>
<proteinExistence type="predicted"/>
<keyword evidence="6" id="KW-1185">Reference proteome</keyword>
<evidence type="ECO:0000256" key="1">
    <source>
        <dbReference type="SAM" id="Coils"/>
    </source>
</evidence>
<keyword evidence="2" id="KW-0472">Membrane</keyword>
<dbReference type="PaxDb" id="3880-AES65464"/>
<dbReference type="Proteomes" id="UP000002051">
    <property type="component" value="Chromosome 2"/>
</dbReference>